<proteinExistence type="predicted"/>
<dbReference type="AlphaFoldDB" id="A0A160IJP5"/>
<dbReference type="Proteomes" id="UP000076623">
    <property type="component" value="Chromosome"/>
</dbReference>
<reference evidence="1 2" key="1">
    <citation type="submission" date="2016-04" db="EMBL/GenBank/DDBJ databases">
        <title>Complete genome sequence of Fictibacillus phosphorivorans G25-29, a strain toxic to nematodes.</title>
        <authorList>
            <person name="Zheng Z."/>
        </authorList>
    </citation>
    <scope>NUCLEOTIDE SEQUENCE [LARGE SCALE GENOMIC DNA]</scope>
    <source>
        <strain evidence="1 2">G25-29</strain>
    </source>
</reference>
<dbReference type="OrthoDB" id="2972471at2"/>
<protein>
    <submittedName>
        <fullName evidence="1">Uncharacterized protein</fullName>
    </submittedName>
</protein>
<dbReference type="KEGG" id="fpn:ABE65_004360"/>
<sequence length="64" mass="7610">MKDNLIQFKTKSESSKSMPEQEITLIQEIRELLSEFHCNYPLVTKKAILLRIDQLTDELIFNKR</sequence>
<gene>
    <name evidence="1" type="ORF">ABE65_004360</name>
</gene>
<accession>A0A160IJP5</accession>
<evidence type="ECO:0000313" key="2">
    <source>
        <dbReference type="Proteomes" id="UP000076623"/>
    </source>
</evidence>
<dbReference type="EMBL" id="CP015378">
    <property type="protein sequence ID" value="ANC76081.1"/>
    <property type="molecule type" value="Genomic_DNA"/>
</dbReference>
<organism evidence="1 2">
    <name type="scientific">Fictibacillus phosphorivorans</name>
    <dbReference type="NCBI Taxonomy" id="1221500"/>
    <lineage>
        <taxon>Bacteria</taxon>
        <taxon>Bacillati</taxon>
        <taxon>Bacillota</taxon>
        <taxon>Bacilli</taxon>
        <taxon>Bacillales</taxon>
        <taxon>Fictibacillaceae</taxon>
        <taxon>Fictibacillus</taxon>
    </lineage>
</organism>
<keyword evidence="2" id="KW-1185">Reference proteome</keyword>
<dbReference type="RefSeq" id="WP_066391687.1">
    <property type="nucleotide sequence ID" value="NZ_CP015378.1"/>
</dbReference>
<evidence type="ECO:0000313" key="1">
    <source>
        <dbReference type="EMBL" id="ANC76081.1"/>
    </source>
</evidence>
<name>A0A160IJP5_9BACL</name>